<feature type="region of interest" description="Disordered" evidence="1">
    <location>
        <begin position="100"/>
        <end position="134"/>
    </location>
</feature>
<accession>A0A559IKU9</accession>
<dbReference type="RefSeq" id="WP_144993433.1">
    <property type="nucleotide sequence ID" value="NZ_VNJK01000003.1"/>
</dbReference>
<protein>
    <submittedName>
        <fullName evidence="2">DNA/RNA helicase</fullName>
    </submittedName>
</protein>
<feature type="compositionally biased region" description="Basic and acidic residues" evidence="1">
    <location>
        <begin position="109"/>
        <end position="125"/>
    </location>
</feature>
<evidence type="ECO:0000256" key="1">
    <source>
        <dbReference type="SAM" id="MobiDB-lite"/>
    </source>
</evidence>
<name>A0A559IKU9_9BACL</name>
<sequence>MHQAVIRFRFGTSNETQLAQDTLSELGYDAVIEPSGDCLHIHIERQDLTSALEIAEAHGGQLIEEAPLTETAVMNSAYGIDCIPIPAHIVNEDWVDRESYSTIDPTGDDLSHRDEEATGWNDEHTNQFQGGIHL</sequence>
<evidence type="ECO:0000313" key="2">
    <source>
        <dbReference type="EMBL" id="TVX88286.1"/>
    </source>
</evidence>
<gene>
    <name evidence="2" type="ORF">FPZ44_20550</name>
</gene>
<dbReference type="GO" id="GO:0004386">
    <property type="term" value="F:helicase activity"/>
    <property type="evidence" value="ECO:0007669"/>
    <property type="project" value="UniProtKB-KW"/>
</dbReference>
<keyword evidence="2" id="KW-0067">ATP-binding</keyword>
<dbReference type="AlphaFoldDB" id="A0A559IKU9"/>
<reference evidence="2 3" key="1">
    <citation type="submission" date="2019-07" db="EMBL/GenBank/DDBJ databases">
        <authorList>
            <person name="Kim J."/>
        </authorList>
    </citation>
    <scope>NUCLEOTIDE SEQUENCE [LARGE SCALE GENOMIC DNA]</scope>
    <source>
        <strain evidence="2 3">N4</strain>
    </source>
</reference>
<comment type="caution">
    <text evidence="2">The sequence shown here is derived from an EMBL/GenBank/DDBJ whole genome shotgun (WGS) entry which is preliminary data.</text>
</comment>
<keyword evidence="2" id="KW-0347">Helicase</keyword>
<dbReference type="Proteomes" id="UP000318102">
    <property type="component" value="Unassembled WGS sequence"/>
</dbReference>
<keyword evidence="2" id="KW-0378">Hydrolase</keyword>
<keyword evidence="3" id="KW-1185">Reference proteome</keyword>
<keyword evidence="2" id="KW-0547">Nucleotide-binding</keyword>
<organism evidence="2 3">
    <name type="scientific">Paenibacillus agilis</name>
    <dbReference type="NCBI Taxonomy" id="3020863"/>
    <lineage>
        <taxon>Bacteria</taxon>
        <taxon>Bacillati</taxon>
        <taxon>Bacillota</taxon>
        <taxon>Bacilli</taxon>
        <taxon>Bacillales</taxon>
        <taxon>Paenibacillaceae</taxon>
        <taxon>Paenibacillus</taxon>
    </lineage>
</organism>
<dbReference type="EMBL" id="VNJK01000003">
    <property type="protein sequence ID" value="TVX88286.1"/>
    <property type="molecule type" value="Genomic_DNA"/>
</dbReference>
<proteinExistence type="predicted"/>
<dbReference type="OrthoDB" id="2661156at2"/>
<evidence type="ECO:0000313" key="3">
    <source>
        <dbReference type="Proteomes" id="UP000318102"/>
    </source>
</evidence>